<dbReference type="Proteomes" id="UP001479436">
    <property type="component" value="Unassembled WGS sequence"/>
</dbReference>
<dbReference type="Gene3D" id="1.25.40.10">
    <property type="entry name" value="Tetratricopeptide repeat domain"/>
    <property type="match status" value="1"/>
</dbReference>
<dbReference type="PANTHER" id="PTHR12830">
    <property type="entry name" value="ANAPHASE-PROMOTING COMPLEX SUBUNIT 5"/>
    <property type="match status" value="1"/>
</dbReference>
<accession>A0ABR2VNQ6</accession>
<evidence type="ECO:0000313" key="10">
    <source>
        <dbReference type="EMBL" id="KAK9681195.1"/>
    </source>
</evidence>
<keyword evidence="3" id="KW-0132">Cell division</keyword>
<evidence type="ECO:0000256" key="7">
    <source>
        <dbReference type="ARBA" id="ARBA00031069"/>
    </source>
</evidence>
<comment type="function">
    <text evidence="8">Component of the anaphase promoting complex/cyclosome (APC/C), a cell cycle-regulated E3 ubiquitin ligase that controls progression through mitosis and the G1 phase of the cell cycle. The APC/C complex acts by mediating ubiquitination and subsequent degradation of target proteins: it mainly mediates the formation of 'Lys-11'-linked polyubiquitin chains and, to a lower extent, the formation of 'Lys-48'- and 'Lys-63'-linked polyubiquitin chains. The APC/C complex catalyzes assembly of branched 'Lys-11'-/'Lys-48'-linked branched ubiquitin chains on target proteins.</text>
</comment>
<organism evidence="10 11">
    <name type="scientific">Basidiobolus ranarum</name>
    <dbReference type="NCBI Taxonomy" id="34480"/>
    <lineage>
        <taxon>Eukaryota</taxon>
        <taxon>Fungi</taxon>
        <taxon>Fungi incertae sedis</taxon>
        <taxon>Zoopagomycota</taxon>
        <taxon>Entomophthoromycotina</taxon>
        <taxon>Basidiobolomycetes</taxon>
        <taxon>Basidiobolales</taxon>
        <taxon>Basidiobolaceae</taxon>
        <taxon>Basidiobolus</taxon>
    </lineage>
</organism>
<protein>
    <recommendedName>
        <fullName evidence="2">Anaphase-promoting complex subunit 5</fullName>
    </recommendedName>
    <alternativeName>
        <fullName evidence="7">Cyclosome subunit 5</fullName>
    </alternativeName>
</protein>
<proteinExistence type="inferred from homology"/>
<dbReference type="InterPro" id="IPR026000">
    <property type="entry name" value="Apc5_dom"/>
</dbReference>
<gene>
    <name evidence="10" type="ORF">K7432_015712</name>
</gene>
<dbReference type="InterPro" id="IPR037679">
    <property type="entry name" value="Apc5"/>
</dbReference>
<evidence type="ECO:0000259" key="9">
    <source>
        <dbReference type="Pfam" id="PF12862"/>
    </source>
</evidence>
<dbReference type="InterPro" id="IPR011990">
    <property type="entry name" value="TPR-like_helical_dom_sf"/>
</dbReference>
<dbReference type="Pfam" id="PF12862">
    <property type="entry name" value="ANAPC5"/>
    <property type="match status" value="1"/>
</dbReference>
<reference evidence="10 11" key="1">
    <citation type="submission" date="2023-04" db="EMBL/GenBank/DDBJ databases">
        <title>Genome of Basidiobolus ranarum AG-B5.</title>
        <authorList>
            <person name="Stajich J.E."/>
            <person name="Carter-House D."/>
            <person name="Gryganskyi A."/>
        </authorList>
    </citation>
    <scope>NUCLEOTIDE SEQUENCE [LARGE SCALE GENOMIC DNA]</scope>
    <source>
        <strain evidence="10 11">AG-B5</strain>
    </source>
</reference>
<evidence type="ECO:0000313" key="11">
    <source>
        <dbReference type="Proteomes" id="UP001479436"/>
    </source>
</evidence>
<dbReference type="SUPFAM" id="SSF48452">
    <property type="entry name" value="TPR-like"/>
    <property type="match status" value="1"/>
</dbReference>
<evidence type="ECO:0000256" key="2">
    <source>
        <dbReference type="ARBA" id="ARBA00016066"/>
    </source>
</evidence>
<feature type="domain" description="Anaphase-promoting complex subunit 5" evidence="9">
    <location>
        <begin position="231"/>
        <end position="319"/>
    </location>
</feature>
<evidence type="ECO:0000256" key="6">
    <source>
        <dbReference type="ARBA" id="ARBA00023306"/>
    </source>
</evidence>
<evidence type="ECO:0000256" key="4">
    <source>
        <dbReference type="ARBA" id="ARBA00022776"/>
    </source>
</evidence>
<evidence type="ECO:0000256" key="8">
    <source>
        <dbReference type="ARBA" id="ARBA00045696"/>
    </source>
</evidence>
<keyword evidence="4" id="KW-0498">Mitosis</keyword>
<comment type="caution">
    <text evidence="10">The sequence shown here is derived from an EMBL/GenBank/DDBJ whole genome shotgun (WGS) entry which is preliminary data.</text>
</comment>
<evidence type="ECO:0000256" key="5">
    <source>
        <dbReference type="ARBA" id="ARBA00022786"/>
    </source>
</evidence>
<dbReference type="CDD" id="cd16270">
    <property type="entry name" value="Apc5_N"/>
    <property type="match status" value="1"/>
</dbReference>
<name>A0ABR2VNQ6_9FUNG</name>
<comment type="similarity">
    <text evidence="1">Belongs to the APC5 family.</text>
</comment>
<keyword evidence="6" id="KW-0131">Cell cycle</keyword>
<evidence type="ECO:0000256" key="1">
    <source>
        <dbReference type="ARBA" id="ARBA00007450"/>
    </source>
</evidence>
<keyword evidence="11" id="KW-1185">Reference proteome</keyword>
<dbReference type="PANTHER" id="PTHR12830:SF9">
    <property type="entry name" value="ANAPHASE-PROMOTING COMPLEX SUBUNIT 5"/>
    <property type="match status" value="1"/>
</dbReference>
<sequence length="629" mass="72502">MTNTFLTSHKIAILILIDEYTRNLSWDTEVNQSLVFFLMSEIQNAGHDKDKKTMLVNFYTQLENMVSQSGDSIRNILVARLEELETPNDLYDFFKDLQKLIRSEDPEVAEEFEELLLERDSVFGVFVRRAQLAFCKLPFDEVSNLYSKFCDYCRRVDDMCNGMDDVHMENEHYSMQAHHTSSENVSRFDAERFVEHQLEQLEDSKVTLSPHELEAHLDQIHHLYPDLSKAYYVRFLNSTRAGEYAEALECLHKFFDYCLTNQDTALYQRALLNLAVLHLRFNHTEEAEKAITETIEIAHENKDEECLSYALSWLYRLRRTRTSGDKNSEMTKIDSLIEKSKQLNLFQIQTMCELSKARHALEVKHDPVECFESLIKSSSLNINNGLQGIAGTTNLMYASAWNVYGSTALSSLYTQLQIVYHERDVVADDAAIGHCKLAYQHALQGQYDRAIDILDLVKEQFGHEHGALYPWAQCLGQILHQRAYFREERVVASGITRWLRTVMDENNPMGSDAEYREVLNGLQCGDVVNAVDKLYGMIDKCKEDGNGTITHQNQTQYLLKFAEFHLKSGNPIPALPLILTCLTLSEKFHVMEDFYMTKIRLAEVFLCLGLANNAVEIIDDIMSQVTRPF</sequence>
<dbReference type="EMBL" id="JASJQH010009111">
    <property type="protein sequence ID" value="KAK9681195.1"/>
    <property type="molecule type" value="Genomic_DNA"/>
</dbReference>
<evidence type="ECO:0000256" key="3">
    <source>
        <dbReference type="ARBA" id="ARBA00022618"/>
    </source>
</evidence>
<keyword evidence="5" id="KW-0833">Ubl conjugation pathway</keyword>